<name>A0A939BW92_9ACTN</name>
<dbReference type="InterPro" id="IPR000073">
    <property type="entry name" value="AB_hydrolase_1"/>
</dbReference>
<sequence length="278" mass="29936">MNDAIDPAAPRTVRVDGADVAYHESGSGPALLLVHGGAPGATGWGNFGQNVPFLASRFRTIVVDLPGFGGSEWVPTPEGRMRAHAAVLVGLLERLEVPSAHVVGLGSGGAVAMRMALDHPERVDRLVLVSSAGGLAMFEPAPTEGLRAIRDYYRGAGPSPEKMRRYLEASIGDPDLVTDDLVAERYRESVRPSVLEAAGRPSPGHPSDAVWKEADRIAARTLVVWGRENRVKGYDHGLFLASRIPDAELHLYSGAGLSVPLERARRFEHLVERFLTID</sequence>
<dbReference type="Gene3D" id="3.40.50.1820">
    <property type="entry name" value="alpha/beta hydrolase"/>
    <property type="match status" value="1"/>
</dbReference>
<dbReference type="Pfam" id="PF00561">
    <property type="entry name" value="Abhydrolase_1"/>
    <property type="match status" value="1"/>
</dbReference>
<dbReference type="Proteomes" id="UP000663791">
    <property type="component" value="Unassembled WGS sequence"/>
</dbReference>
<keyword evidence="2" id="KW-0378">Hydrolase</keyword>
<dbReference type="AlphaFoldDB" id="A0A939BW92"/>
<comment type="caution">
    <text evidence="2">The sequence shown here is derived from an EMBL/GenBank/DDBJ whole genome shotgun (WGS) entry which is preliminary data.</text>
</comment>
<organism evidence="2 3">
    <name type="scientific">Nocardioides faecalis</name>
    <dbReference type="NCBI Taxonomy" id="2803858"/>
    <lineage>
        <taxon>Bacteria</taxon>
        <taxon>Bacillati</taxon>
        <taxon>Actinomycetota</taxon>
        <taxon>Actinomycetes</taxon>
        <taxon>Propionibacteriales</taxon>
        <taxon>Nocardioidaceae</taxon>
        <taxon>Nocardioides</taxon>
    </lineage>
</organism>
<dbReference type="RefSeq" id="WP_205291656.1">
    <property type="nucleotide sequence ID" value="NZ_CP074406.1"/>
</dbReference>
<dbReference type="SUPFAM" id="SSF53474">
    <property type="entry name" value="alpha/beta-Hydrolases"/>
    <property type="match status" value="1"/>
</dbReference>
<dbReference type="InterPro" id="IPR029058">
    <property type="entry name" value="AB_hydrolase_fold"/>
</dbReference>
<evidence type="ECO:0000313" key="2">
    <source>
        <dbReference type="EMBL" id="MBM9460347.1"/>
    </source>
</evidence>
<feature type="domain" description="AB hydrolase-1" evidence="1">
    <location>
        <begin position="29"/>
        <end position="256"/>
    </location>
</feature>
<dbReference type="EMBL" id="JAERTX010000008">
    <property type="protein sequence ID" value="MBM9460347.1"/>
    <property type="molecule type" value="Genomic_DNA"/>
</dbReference>
<dbReference type="PRINTS" id="PR00111">
    <property type="entry name" value="ABHYDROLASE"/>
</dbReference>
<dbReference type="PANTHER" id="PTHR46438">
    <property type="entry name" value="ALPHA/BETA-HYDROLASES SUPERFAMILY PROTEIN"/>
    <property type="match status" value="1"/>
</dbReference>
<protein>
    <submittedName>
        <fullName evidence="2">Alpha/beta fold hydrolase</fullName>
    </submittedName>
</protein>
<gene>
    <name evidence="2" type="ORF">JK386_10570</name>
</gene>
<evidence type="ECO:0000259" key="1">
    <source>
        <dbReference type="Pfam" id="PF00561"/>
    </source>
</evidence>
<reference evidence="2" key="1">
    <citation type="submission" date="2021-01" db="EMBL/GenBank/DDBJ databases">
        <title>Novel species in genus Nocardioides.</title>
        <authorList>
            <person name="Zhang G."/>
        </authorList>
    </citation>
    <scope>NUCLEOTIDE SEQUENCE</scope>
    <source>
        <strain evidence="2">Zg-536</strain>
    </source>
</reference>
<accession>A0A939BW92</accession>
<keyword evidence="3" id="KW-1185">Reference proteome</keyword>
<proteinExistence type="predicted"/>
<evidence type="ECO:0000313" key="3">
    <source>
        <dbReference type="Proteomes" id="UP000663791"/>
    </source>
</evidence>
<dbReference type="PANTHER" id="PTHR46438:SF11">
    <property type="entry name" value="LIPASE-RELATED"/>
    <property type="match status" value="1"/>
</dbReference>
<dbReference type="GO" id="GO:0016787">
    <property type="term" value="F:hydrolase activity"/>
    <property type="evidence" value="ECO:0007669"/>
    <property type="project" value="UniProtKB-KW"/>
</dbReference>